<evidence type="ECO:0008006" key="3">
    <source>
        <dbReference type="Google" id="ProtNLM"/>
    </source>
</evidence>
<dbReference type="Proteomes" id="UP000199103">
    <property type="component" value="Chromosome I"/>
</dbReference>
<dbReference type="InterPro" id="IPR027417">
    <property type="entry name" value="P-loop_NTPase"/>
</dbReference>
<protein>
    <recommendedName>
        <fullName evidence="3">Shikimate kinase</fullName>
    </recommendedName>
</protein>
<sequence length="194" mass="22034">MKLLLIMGPPAVGKMTVGREIAARSAFRLFHNHHTIEPLVEVFGYGSPPFNLLNREFRRRVIEEATRHQIDLIFTFVWNLADPQDAEYLAELIVPVVESGGEVLVLELVADLQTRLERNRGESRLAAKPSKRDLVWSDDNVRQMDQHQLNNDSAAAISEQARIFFSSYPHLRLETTSLTVSETADRTLDWLAGI</sequence>
<dbReference type="AlphaFoldDB" id="A0A1H2A4V0"/>
<dbReference type="EMBL" id="LT629772">
    <property type="protein sequence ID" value="SDT40950.1"/>
    <property type="molecule type" value="Genomic_DNA"/>
</dbReference>
<dbReference type="Gene3D" id="3.40.50.300">
    <property type="entry name" value="P-loop containing nucleotide triphosphate hydrolases"/>
    <property type="match status" value="1"/>
</dbReference>
<dbReference type="SUPFAM" id="SSF52540">
    <property type="entry name" value="P-loop containing nucleoside triphosphate hydrolases"/>
    <property type="match status" value="1"/>
</dbReference>
<dbReference type="STRING" id="630515.SAMN04489812_5667"/>
<accession>A0A1H2A4V0</accession>
<dbReference type="RefSeq" id="WP_091530176.1">
    <property type="nucleotide sequence ID" value="NZ_LT629772.1"/>
</dbReference>
<evidence type="ECO:0000313" key="1">
    <source>
        <dbReference type="EMBL" id="SDT40950.1"/>
    </source>
</evidence>
<organism evidence="1 2">
    <name type="scientific">Microlunatus soli</name>
    <dbReference type="NCBI Taxonomy" id="630515"/>
    <lineage>
        <taxon>Bacteria</taxon>
        <taxon>Bacillati</taxon>
        <taxon>Actinomycetota</taxon>
        <taxon>Actinomycetes</taxon>
        <taxon>Propionibacteriales</taxon>
        <taxon>Propionibacteriaceae</taxon>
        <taxon>Microlunatus</taxon>
    </lineage>
</organism>
<name>A0A1H2A4V0_9ACTN</name>
<dbReference type="OrthoDB" id="193997at2"/>
<evidence type="ECO:0000313" key="2">
    <source>
        <dbReference type="Proteomes" id="UP000199103"/>
    </source>
</evidence>
<gene>
    <name evidence="1" type="ORF">SAMN04489812_5667</name>
</gene>
<proteinExistence type="predicted"/>
<reference evidence="1 2" key="1">
    <citation type="submission" date="2016-10" db="EMBL/GenBank/DDBJ databases">
        <authorList>
            <person name="de Groot N.N."/>
        </authorList>
    </citation>
    <scope>NUCLEOTIDE SEQUENCE [LARGE SCALE GENOMIC DNA]</scope>
    <source>
        <strain evidence="1 2">DSM 21800</strain>
    </source>
</reference>
<keyword evidence="2" id="KW-1185">Reference proteome</keyword>